<proteinExistence type="predicted"/>
<reference evidence="2" key="2">
    <citation type="submission" date="2021-04" db="EMBL/GenBank/DDBJ databases">
        <authorList>
            <person name="Gilroy R."/>
        </authorList>
    </citation>
    <scope>NUCLEOTIDE SEQUENCE</scope>
    <source>
        <strain evidence="2">ChiBcec2-3848</strain>
    </source>
</reference>
<dbReference type="EMBL" id="DWVZ01000142">
    <property type="protein sequence ID" value="HJC63982.1"/>
    <property type="molecule type" value="Genomic_DNA"/>
</dbReference>
<sequence>MPLWKDIPCRAWGRSGKKNNSFCKHPFFDLSEKYRRERKTLLMITVYFMVIGTKGEKDKQGEGKSQNKKLRNIESHRAKETQKDRHRKKGSELDVTSIGKQQRQPTNTVIRNRKRKQITQRKQIPLHTLPCFC</sequence>
<comment type="caution">
    <text evidence="2">The sequence shown here is derived from an EMBL/GenBank/DDBJ whole genome shotgun (WGS) entry which is preliminary data.</text>
</comment>
<feature type="region of interest" description="Disordered" evidence="1">
    <location>
        <begin position="55"/>
        <end position="118"/>
    </location>
</feature>
<name>A0A9D2PMW4_9FIRM</name>
<evidence type="ECO:0000256" key="1">
    <source>
        <dbReference type="SAM" id="MobiDB-lite"/>
    </source>
</evidence>
<reference evidence="2" key="1">
    <citation type="journal article" date="2021" name="PeerJ">
        <title>Extensive microbial diversity within the chicken gut microbiome revealed by metagenomics and culture.</title>
        <authorList>
            <person name="Gilroy R."/>
            <person name="Ravi A."/>
            <person name="Getino M."/>
            <person name="Pursley I."/>
            <person name="Horton D.L."/>
            <person name="Alikhan N.F."/>
            <person name="Baker D."/>
            <person name="Gharbi K."/>
            <person name="Hall N."/>
            <person name="Watson M."/>
            <person name="Adriaenssens E.M."/>
            <person name="Foster-Nyarko E."/>
            <person name="Jarju S."/>
            <person name="Secka A."/>
            <person name="Antonio M."/>
            <person name="Oren A."/>
            <person name="Chaudhuri R.R."/>
            <person name="La Ragione R."/>
            <person name="Hildebrand F."/>
            <person name="Pallen M.J."/>
        </authorList>
    </citation>
    <scope>NUCLEOTIDE SEQUENCE</scope>
    <source>
        <strain evidence="2">ChiBcec2-3848</strain>
    </source>
</reference>
<protein>
    <submittedName>
        <fullName evidence="2">Uncharacterized protein</fullName>
    </submittedName>
</protein>
<evidence type="ECO:0000313" key="3">
    <source>
        <dbReference type="Proteomes" id="UP000823886"/>
    </source>
</evidence>
<feature type="compositionally biased region" description="Basic and acidic residues" evidence="1">
    <location>
        <begin position="71"/>
        <end position="83"/>
    </location>
</feature>
<evidence type="ECO:0000313" key="2">
    <source>
        <dbReference type="EMBL" id="HJC63982.1"/>
    </source>
</evidence>
<organism evidence="2 3">
    <name type="scientific">Candidatus Blautia merdavium</name>
    <dbReference type="NCBI Taxonomy" id="2838494"/>
    <lineage>
        <taxon>Bacteria</taxon>
        <taxon>Bacillati</taxon>
        <taxon>Bacillota</taxon>
        <taxon>Clostridia</taxon>
        <taxon>Lachnospirales</taxon>
        <taxon>Lachnospiraceae</taxon>
        <taxon>Blautia</taxon>
    </lineage>
</organism>
<feature type="compositionally biased region" description="Polar residues" evidence="1">
    <location>
        <begin position="98"/>
        <end position="110"/>
    </location>
</feature>
<dbReference type="Proteomes" id="UP000823886">
    <property type="component" value="Unassembled WGS sequence"/>
</dbReference>
<dbReference type="AlphaFoldDB" id="A0A9D2PMW4"/>
<gene>
    <name evidence="2" type="ORF">H9753_10260</name>
</gene>
<accession>A0A9D2PMW4</accession>